<gene>
    <name evidence="1" type="ORF">SAMN06297251_10137</name>
</gene>
<dbReference type="AlphaFoldDB" id="A0A1W1Y8K8"/>
<keyword evidence="2" id="KW-1185">Reference proteome</keyword>
<dbReference type="Pfam" id="PF23789">
    <property type="entry name" value="Pre_tape_measure"/>
    <property type="match status" value="1"/>
</dbReference>
<dbReference type="STRING" id="937218.SAMN06297251_10137"/>
<proteinExistence type="predicted"/>
<accession>A0A1W1Y8K8</accession>
<dbReference type="RefSeq" id="WP_084407787.1">
    <property type="nucleotide sequence ID" value="NZ_FWXR01000001.1"/>
</dbReference>
<evidence type="ECO:0000313" key="1">
    <source>
        <dbReference type="EMBL" id="SMC32475.1"/>
    </source>
</evidence>
<dbReference type="EMBL" id="FWXR01000001">
    <property type="protein sequence ID" value="SMC32475.1"/>
    <property type="molecule type" value="Genomic_DNA"/>
</dbReference>
<dbReference type="InterPro" id="IPR057378">
    <property type="entry name" value="Pre_tape_measure"/>
</dbReference>
<dbReference type="Proteomes" id="UP000192656">
    <property type="component" value="Unassembled WGS sequence"/>
</dbReference>
<reference evidence="1 2" key="1">
    <citation type="submission" date="2017-04" db="EMBL/GenBank/DDBJ databases">
        <authorList>
            <person name="Afonso C.L."/>
            <person name="Miller P.J."/>
            <person name="Scott M.A."/>
            <person name="Spackman E."/>
            <person name="Goraichik I."/>
            <person name="Dimitrov K.M."/>
            <person name="Suarez D.L."/>
            <person name="Swayne D.E."/>
        </authorList>
    </citation>
    <scope>NUCLEOTIDE SEQUENCE [LARGE SCALE GENOMIC DNA]</scope>
    <source>
        <strain evidence="1 2">CGMCC 1.10972</strain>
    </source>
</reference>
<protein>
    <submittedName>
        <fullName evidence="1">Uncharacterized protein</fullName>
    </submittedName>
</protein>
<evidence type="ECO:0000313" key="2">
    <source>
        <dbReference type="Proteomes" id="UP000192656"/>
    </source>
</evidence>
<organism evidence="1 2">
    <name type="scientific">Fulvimarina manganoxydans</name>
    <dbReference type="NCBI Taxonomy" id="937218"/>
    <lineage>
        <taxon>Bacteria</taxon>
        <taxon>Pseudomonadati</taxon>
        <taxon>Pseudomonadota</taxon>
        <taxon>Alphaproteobacteria</taxon>
        <taxon>Hyphomicrobiales</taxon>
        <taxon>Aurantimonadaceae</taxon>
        <taxon>Fulvimarina</taxon>
    </lineage>
</organism>
<sequence length="175" mass="18781">MSEKTALQTSYDALTAAVGARRSEEVKLSSGGSIIVRGITVMEFINLLRRFPSARSLILSWVGMMVTEDGDEEEDEDRDDNAKLMTALFTALLDEGPEAISVLVAKAMGGERDERVVAKIAELPDDDLILALEAVIGLTMPNGISDFFGRFARIAARLGLKPEEPAEAAEVPAAA</sequence>
<name>A0A1W1Y8K8_9HYPH</name>